<keyword evidence="2" id="KW-0472">Membrane</keyword>
<evidence type="ECO:0000256" key="2">
    <source>
        <dbReference type="SAM" id="Phobius"/>
    </source>
</evidence>
<proteinExistence type="predicted"/>
<evidence type="ECO:0000313" key="4">
    <source>
        <dbReference type="Proteomes" id="UP000759443"/>
    </source>
</evidence>
<dbReference type="Proteomes" id="UP000759443">
    <property type="component" value="Unassembled WGS sequence"/>
</dbReference>
<organism evidence="3 4">
    <name type="scientific">Rhizobium halophytocola</name>
    <dbReference type="NCBI Taxonomy" id="735519"/>
    <lineage>
        <taxon>Bacteria</taxon>
        <taxon>Pseudomonadati</taxon>
        <taxon>Pseudomonadota</taxon>
        <taxon>Alphaproteobacteria</taxon>
        <taxon>Hyphomicrobiales</taxon>
        <taxon>Rhizobiaceae</taxon>
        <taxon>Rhizobium/Agrobacterium group</taxon>
        <taxon>Rhizobium</taxon>
    </lineage>
</organism>
<protein>
    <submittedName>
        <fullName evidence="3">Uncharacterized protein</fullName>
    </submittedName>
</protein>
<feature type="compositionally biased region" description="Basic residues" evidence="1">
    <location>
        <begin position="189"/>
        <end position="204"/>
    </location>
</feature>
<feature type="region of interest" description="Disordered" evidence="1">
    <location>
        <begin position="170"/>
        <end position="204"/>
    </location>
</feature>
<evidence type="ECO:0000313" key="3">
    <source>
        <dbReference type="EMBL" id="MBP1850540.1"/>
    </source>
</evidence>
<comment type="caution">
    <text evidence="3">The sequence shown here is derived from an EMBL/GenBank/DDBJ whole genome shotgun (WGS) entry which is preliminary data.</text>
</comment>
<keyword evidence="2" id="KW-1133">Transmembrane helix</keyword>
<sequence>MSALGGWAAVTTALLTLVPVFLQLREMKRQTAFIVGDELPSVEILTNNDHAVYRFRIVNWNRRAFLINQIRWTNGPQIDLEPRLRTDKVTDEELKPDKHYEIQVDGRIEGWVPLEGWENRSRRPDAKFFWRYAMQDPDMTFSPASELPVMLEVTGTLAGDVQRSVVLRAEAPTLVDPQPKRGGPGPYTKPKRQRPRRIKFLKRV</sequence>
<keyword evidence="2" id="KW-0812">Transmembrane</keyword>
<gene>
    <name evidence="3" type="ORF">J2Z17_001977</name>
</gene>
<accession>A0ABS4DXY1</accession>
<keyword evidence="4" id="KW-1185">Reference proteome</keyword>
<name>A0ABS4DXY1_9HYPH</name>
<feature type="transmembrane region" description="Helical" evidence="2">
    <location>
        <begin position="6"/>
        <end position="24"/>
    </location>
</feature>
<reference evidence="3 4" key="1">
    <citation type="submission" date="2021-03" db="EMBL/GenBank/DDBJ databases">
        <title>Genomic Encyclopedia of Type Strains, Phase IV (KMG-IV): sequencing the most valuable type-strain genomes for metagenomic binning, comparative biology and taxonomic classification.</title>
        <authorList>
            <person name="Goeker M."/>
        </authorList>
    </citation>
    <scope>NUCLEOTIDE SEQUENCE [LARGE SCALE GENOMIC DNA]</scope>
    <source>
        <strain evidence="3 4">DSM 21600</strain>
    </source>
</reference>
<evidence type="ECO:0000256" key="1">
    <source>
        <dbReference type="SAM" id="MobiDB-lite"/>
    </source>
</evidence>
<dbReference type="EMBL" id="JAGGJU010000005">
    <property type="protein sequence ID" value="MBP1850540.1"/>
    <property type="molecule type" value="Genomic_DNA"/>
</dbReference>